<sequence>MSTDVTFNPASTSLDTIVGAQIWQNLGSDVFKVGKNQFRYEVKSALFGGKDTVHVYYEGDRTDLPDAFKELVEAVSCSGICAYRKSWLLDRGYVIKDGKSKVGALSVAFHTKKSALTIPLNNQHTFLSEFNETLKKNSKPKNNLCALSRTNAAIPLKSAILHMYKLPATPLEIEFKSRRAGLPLVCPITGEQLDYGSAVQLKIKSEKTATTQDPSTPSDNDWLTISRNGVVKLLLAPPKQYGGWFRHFEPLTIKPDEIRAITADNYMNAKQYTEKVIDVPAGASFL</sequence>
<protein>
    <submittedName>
        <fullName evidence="1">Uncharacterized protein</fullName>
    </submittedName>
</protein>
<dbReference type="Proteomes" id="UP000281474">
    <property type="component" value="Unassembled WGS sequence"/>
</dbReference>
<reference evidence="1 2" key="1">
    <citation type="submission" date="2018-09" db="EMBL/GenBank/DDBJ databases">
        <title>Phylogeny of the Shewanellaceae, and recommendation for two new genera, Pseudoshewanella and Parashewanella.</title>
        <authorList>
            <person name="Wang G."/>
        </authorList>
    </citation>
    <scope>NUCLEOTIDE SEQUENCE [LARGE SCALE GENOMIC DNA]</scope>
    <source>
        <strain evidence="1 2">C51</strain>
    </source>
</reference>
<dbReference type="EMBL" id="QZEI01000004">
    <property type="protein sequence ID" value="RLV61350.1"/>
    <property type="molecule type" value="Genomic_DNA"/>
</dbReference>
<gene>
    <name evidence="1" type="ORF">D5018_02415</name>
</gene>
<accession>A0A3L8Q1K4</accession>
<keyword evidence="2" id="KW-1185">Reference proteome</keyword>
<evidence type="ECO:0000313" key="1">
    <source>
        <dbReference type="EMBL" id="RLV61350.1"/>
    </source>
</evidence>
<organism evidence="1 2">
    <name type="scientific">Parashewanella curva</name>
    <dbReference type="NCBI Taxonomy" id="2338552"/>
    <lineage>
        <taxon>Bacteria</taxon>
        <taxon>Pseudomonadati</taxon>
        <taxon>Pseudomonadota</taxon>
        <taxon>Gammaproteobacteria</taxon>
        <taxon>Alteromonadales</taxon>
        <taxon>Shewanellaceae</taxon>
        <taxon>Parashewanella</taxon>
    </lineage>
</organism>
<comment type="caution">
    <text evidence="1">The sequence shown here is derived from an EMBL/GenBank/DDBJ whole genome shotgun (WGS) entry which is preliminary data.</text>
</comment>
<dbReference type="AlphaFoldDB" id="A0A3L8Q1K4"/>
<proteinExistence type="predicted"/>
<evidence type="ECO:0000313" key="2">
    <source>
        <dbReference type="Proteomes" id="UP000281474"/>
    </source>
</evidence>
<dbReference type="RefSeq" id="WP_121837387.1">
    <property type="nucleotide sequence ID" value="NZ_ML014755.1"/>
</dbReference>
<name>A0A3L8Q1K4_9GAMM</name>